<dbReference type="AlphaFoldDB" id="A0A6J8DNB1"/>
<evidence type="ECO:0000313" key="3">
    <source>
        <dbReference type="Proteomes" id="UP000507470"/>
    </source>
</evidence>
<feature type="region of interest" description="Disordered" evidence="1">
    <location>
        <begin position="1"/>
        <end position="20"/>
    </location>
</feature>
<accession>A0A6J8DNB1</accession>
<organism evidence="2 3">
    <name type="scientific">Mytilus coruscus</name>
    <name type="common">Sea mussel</name>
    <dbReference type="NCBI Taxonomy" id="42192"/>
    <lineage>
        <taxon>Eukaryota</taxon>
        <taxon>Metazoa</taxon>
        <taxon>Spiralia</taxon>
        <taxon>Lophotrochozoa</taxon>
        <taxon>Mollusca</taxon>
        <taxon>Bivalvia</taxon>
        <taxon>Autobranchia</taxon>
        <taxon>Pteriomorphia</taxon>
        <taxon>Mytilida</taxon>
        <taxon>Mytiloidea</taxon>
        <taxon>Mytilidae</taxon>
        <taxon>Mytilinae</taxon>
        <taxon>Mytilus</taxon>
    </lineage>
</organism>
<dbReference type="Proteomes" id="UP000507470">
    <property type="component" value="Unassembled WGS sequence"/>
</dbReference>
<reference evidence="2 3" key="1">
    <citation type="submission" date="2020-06" db="EMBL/GenBank/DDBJ databases">
        <authorList>
            <person name="Li R."/>
            <person name="Bekaert M."/>
        </authorList>
    </citation>
    <scope>NUCLEOTIDE SEQUENCE [LARGE SCALE GENOMIC DNA]</scope>
    <source>
        <strain evidence="3">wild</strain>
    </source>
</reference>
<dbReference type="EMBL" id="CACVKT020007685">
    <property type="protein sequence ID" value="CAC5410103.1"/>
    <property type="molecule type" value="Genomic_DNA"/>
</dbReference>
<evidence type="ECO:0000313" key="2">
    <source>
        <dbReference type="EMBL" id="CAC5410103.1"/>
    </source>
</evidence>
<sequence>MRYLDEFRNGPKLQPKQSSLKQDVEAKAKLELEKIQTMRELETAEAKSIKFNPLVSEYIPQVCVVSTPVESTNVSSVVNPQLATNTVVSTRSNYPSSLIALETTLNPTLNSDTTFVLDETRRALGLCGTDVKLSVSTMHTGKHIVESCKTKGRVVRGCDSELKTPLPNVSTRDIMPANRSHNPTAEMERRWSYLEHIVEKLMQVRDCGFILLIGYTCPRAFISREVIPSINNGPYGQKTDLGWEIVGIV</sequence>
<name>A0A6J8DNB1_MYTCO</name>
<gene>
    <name evidence="2" type="ORF">MCOR_43308</name>
</gene>
<dbReference type="PANTHER" id="PTHR47331">
    <property type="entry name" value="PHD-TYPE DOMAIN-CONTAINING PROTEIN"/>
    <property type="match status" value="1"/>
</dbReference>
<proteinExistence type="predicted"/>
<dbReference type="OrthoDB" id="8046937at2759"/>
<evidence type="ECO:0000256" key="1">
    <source>
        <dbReference type="SAM" id="MobiDB-lite"/>
    </source>
</evidence>
<keyword evidence="3" id="KW-1185">Reference proteome</keyword>
<dbReference type="PANTHER" id="PTHR47331:SF5">
    <property type="entry name" value="RIBONUCLEASE H"/>
    <property type="match status" value="1"/>
</dbReference>
<protein>
    <submittedName>
        <fullName evidence="2">Uncharacterized protein</fullName>
    </submittedName>
</protein>